<evidence type="ECO:0008006" key="4">
    <source>
        <dbReference type="Google" id="ProtNLM"/>
    </source>
</evidence>
<feature type="chain" id="PRO_5019331938" description="Lipoprotein" evidence="1">
    <location>
        <begin position="26"/>
        <end position="224"/>
    </location>
</feature>
<dbReference type="EMBL" id="CP035282">
    <property type="protein sequence ID" value="QAT62026.1"/>
    <property type="molecule type" value="Genomic_DNA"/>
</dbReference>
<dbReference type="OrthoDB" id="9809733at2"/>
<accession>A0A410QDF9</accession>
<dbReference type="AlphaFoldDB" id="A0A410QDF9"/>
<keyword evidence="3" id="KW-1185">Reference proteome</keyword>
<dbReference type="PROSITE" id="PS51257">
    <property type="entry name" value="PROKAR_LIPOPROTEIN"/>
    <property type="match status" value="1"/>
</dbReference>
<proteinExistence type="predicted"/>
<name>A0A410QDF9_9FIRM</name>
<gene>
    <name evidence="2" type="ORF">EQM13_10720</name>
</gene>
<evidence type="ECO:0000313" key="2">
    <source>
        <dbReference type="EMBL" id="QAT62026.1"/>
    </source>
</evidence>
<dbReference type="KEGG" id="spoa:EQM13_10720"/>
<protein>
    <recommendedName>
        <fullName evidence="4">Lipoprotein</fullName>
    </recommendedName>
</protein>
<organism evidence="2 3">
    <name type="scientific">Acidilutibacter cellobiosedens</name>
    <dbReference type="NCBI Taxonomy" id="2507161"/>
    <lineage>
        <taxon>Bacteria</taxon>
        <taxon>Bacillati</taxon>
        <taxon>Bacillota</taxon>
        <taxon>Tissierellia</taxon>
        <taxon>Tissierellales</taxon>
        <taxon>Acidilutibacteraceae</taxon>
        <taxon>Acidilutibacter</taxon>
    </lineage>
</organism>
<evidence type="ECO:0000256" key="1">
    <source>
        <dbReference type="SAM" id="SignalP"/>
    </source>
</evidence>
<dbReference type="RefSeq" id="WP_071139188.1">
    <property type="nucleotide sequence ID" value="NZ_CP035282.1"/>
</dbReference>
<sequence>MKKFIKKTISFFLIGIMALSLSACGQEEMEISDSEAEEGYVGFKDLGFKFKMGDTWKEKEDNIVLFGLGNPDDENEPMLGGIVYGYISNDLIDQYYDAVENIKDEDKLNDKKGEIFSHVRNIFAISVFKKNVTPKNDEVAELTTLKNNVKINEKSGYTFYFSYEDFDDSGLSEEDKKEYKALYDDIKNIQKSITTYKPVATEKAANSIENSDFAGGGERKYYEN</sequence>
<keyword evidence="1" id="KW-0732">Signal</keyword>
<dbReference type="Proteomes" id="UP000287969">
    <property type="component" value="Chromosome"/>
</dbReference>
<evidence type="ECO:0000313" key="3">
    <source>
        <dbReference type="Proteomes" id="UP000287969"/>
    </source>
</evidence>
<reference evidence="3" key="1">
    <citation type="submission" date="2019-01" db="EMBL/GenBank/DDBJ databases">
        <title>Draft genomes of a novel of Sporanaerobacter strains.</title>
        <authorList>
            <person name="Ma S."/>
        </authorList>
    </citation>
    <scope>NUCLEOTIDE SEQUENCE [LARGE SCALE GENOMIC DNA]</scope>
    <source>
        <strain evidence="3">NJN-17</strain>
    </source>
</reference>
<feature type="signal peptide" evidence="1">
    <location>
        <begin position="1"/>
        <end position="25"/>
    </location>
</feature>